<proteinExistence type="predicted"/>
<dbReference type="Proteomes" id="UP000295411">
    <property type="component" value="Unassembled WGS sequence"/>
</dbReference>
<sequence length="86" mass="9313">METNDTSGRGGPFKSCTTESVECTSPNWAMALILVTIMLALCLAAGREGFRRGRCRPGRYLLSMLTALSAVLGVGMNVWFWAALII</sequence>
<keyword evidence="1" id="KW-1133">Transmembrane helix</keyword>
<evidence type="ECO:0000313" key="3">
    <source>
        <dbReference type="Proteomes" id="UP000295411"/>
    </source>
</evidence>
<feature type="transmembrane region" description="Helical" evidence="1">
    <location>
        <begin position="58"/>
        <end position="82"/>
    </location>
</feature>
<reference evidence="2 3" key="1">
    <citation type="submission" date="2019-03" db="EMBL/GenBank/DDBJ databases">
        <title>Arthrobacter sp. nov., an bacterium isolated from biocrust in Mu Us Desert.</title>
        <authorList>
            <person name="Lixiong L."/>
        </authorList>
    </citation>
    <scope>NUCLEOTIDE SEQUENCE [LARGE SCALE GENOMIC DNA]</scope>
    <source>
        <strain evidence="2 3">SLN-3</strain>
    </source>
</reference>
<evidence type="ECO:0000313" key="2">
    <source>
        <dbReference type="EMBL" id="TDK25846.1"/>
    </source>
</evidence>
<keyword evidence="1" id="KW-0472">Membrane</keyword>
<keyword evidence="1" id="KW-0812">Transmembrane</keyword>
<dbReference type="EMBL" id="SMTK01000003">
    <property type="protein sequence ID" value="TDK25846.1"/>
    <property type="molecule type" value="Genomic_DNA"/>
</dbReference>
<comment type="caution">
    <text evidence="2">The sequence shown here is derived from an EMBL/GenBank/DDBJ whole genome shotgun (WGS) entry which is preliminary data.</text>
</comment>
<gene>
    <name evidence="2" type="ORF">E2F48_11530</name>
</gene>
<organism evidence="2 3">
    <name type="scientific">Arthrobacter crusticola</name>
    <dbReference type="NCBI Taxonomy" id="2547960"/>
    <lineage>
        <taxon>Bacteria</taxon>
        <taxon>Bacillati</taxon>
        <taxon>Actinomycetota</taxon>
        <taxon>Actinomycetes</taxon>
        <taxon>Micrococcales</taxon>
        <taxon>Micrococcaceae</taxon>
        <taxon>Arthrobacter</taxon>
    </lineage>
</organism>
<protein>
    <recommendedName>
        <fullName evidence="4">Transmembrane protein</fullName>
    </recommendedName>
</protein>
<name>A0A4R5TXC6_9MICC</name>
<accession>A0A4R5TXC6</accession>
<evidence type="ECO:0008006" key="4">
    <source>
        <dbReference type="Google" id="ProtNLM"/>
    </source>
</evidence>
<evidence type="ECO:0000256" key="1">
    <source>
        <dbReference type="SAM" id="Phobius"/>
    </source>
</evidence>
<keyword evidence="3" id="KW-1185">Reference proteome</keyword>
<feature type="transmembrane region" description="Helical" evidence="1">
    <location>
        <begin position="28"/>
        <end position="46"/>
    </location>
</feature>
<dbReference type="AlphaFoldDB" id="A0A4R5TXC6"/>